<keyword evidence="2" id="KW-1185">Reference proteome</keyword>
<dbReference type="EMBL" id="WAIE01000001">
    <property type="protein sequence ID" value="KAB1443143.1"/>
    <property type="molecule type" value="Genomic_DNA"/>
</dbReference>
<reference evidence="1 2" key="1">
    <citation type="journal article" date="2017" name="Int. J. Syst. Evol. Microbiol.">
        <title>Desulfovibrio senegalensis sp. nov., a mesophilic sulfate reducer isolated from marine sediment.</title>
        <authorList>
            <person name="Thioye A."/>
            <person name="Gam Z.B.A."/>
            <person name="Mbengue M."/>
            <person name="Cayol J.L."/>
            <person name="Joseph-Bartoli M."/>
            <person name="Toure-Kane C."/>
            <person name="Labat M."/>
        </authorList>
    </citation>
    <scope>NUCLEOTIDE SEQUENCE [LARGE SCALE GENOMIC DNA]</scope>
    <source>
        <strain evidence="1 2">DSM 101509</strain>
    </source>
</reference>
<organism evidence="1 2">
    <name type="scientific">Pseudodesulfovibrio senegalensis</name>
    <dbReference type="NCBI Taxonomy" id="1721087"/>
    <lineage>
        <taxon>Bacteria</taxon>
        <taxon>Pseudomonadati</taxon>
        <taxon>Thermodesulfobacteriota</taxon>
        <taxon>Desulfovibrionia</taxon>
        <taxon>Desulfovibrionales</taxon>
        <taxon>Desulfovibrionaceae</taxon>
    </lineage>
</organism>
<name>A0A6N6N5H6_9BACT</name>
<dbReference type="AlphaFoldDB" id="A0A6N6N5H6"/>
<evidence type="ECO:0008006" key="3">
    <source>
        <dbReference type="Google" id="ProtNLM"/>
    </source>
</evidence>
<dbReference type="RefSeq" id="WP_151149475.1">
    <property type="nucleotide sequence ID" value="NZ_WAIE01000001.1"/>
</dbReference>
<protein>
    <recommendedName>
        <fullName evidence="3">N-acetyl sugar amidotransferase</fullName>
    </recommendedName>
</protein>
<dbReference type="SUPFAM" id="SSF52402">
    <property type="entry name" value="Adenine nucleotide alpha hydrolases-like"/>
    <property type="match status" value="1"/>
</dbReference>
<dbReference type="Proteomes" id="UP000438699">
    <property type="component" value="Unassembled WGS sequence"/>
</dbReference>
<dbReference type="Gene3D" id="3.40.50.620">
    <property type="entry name" value="HUPs"/>
    <property type="match status" value="1"/>
</dbReference>
<sequence>MTAPSELTLQYRWKLVRTDGSPHLLYYGVRNPPRHHEVLVPVSEELAGRLESGAALNDDSPEILALSEQGILVPPGKVRQAPTPETMQTCTRCVTNDYVVPGLEFDEEGVCALCRCYELPAPKRHSAFATVTEQELRQLGENSHGSRFDAMVLYTGGKDSSFMLWLLARKFGLRVLAVFWDMPYCSEAAYANIHRARTAMPEVEFVQWTISLNTVHRAMAAKWRSHGWPCLCPSPAFALFYPMAARMGIPHVFLGVEDIQAAVLDHVVAPAGPSGTPPTPREQTLRFLATRAIPRPQKVPVRWPDEMANYHAAVRDVLPNEFAELTELVEQASRDENVHLPLIARLETNEAYGTWKDAQHIIETEMGWRRPENQDSLLHTSCVLEPVKDYLQMERFRAMRTVFMPQSMVELGAAVSFGLTPREEALASVKELGYWAPPPVLERLTNDLGVTPEDVAEATDELPSGMARWAGVDHA</sequence>
<dbReference type="OrthoDB" id="5366152at2"/>
<comment type="caution">
    <text evidence="1">The sequence shown here is derived from an EMBL/GenBank/DDBJ whole genome shotgun (WGS) entry which is preliminary data.</text>
</comment>
<dbReference type="InterPro" id="IPR014729">
    <property type="entry name" value="Rossmann-like_a/b/a_fold"/>
</dbReference>
<proteinExistence type="predicted"/>
<gene>
    <name evidence="1" type="ORF">F8A88_02445</name>
</gene>
<evidence type="ECO:0000313" key="2">
    <source>
        <dbReference type="Proteomes" id="UP000438699"/>
    </source>
</evidence>
<accession>A0A6N6N5H6</accession>
<evidence type="ECO:0000313" key="1">
    <source>
        <dbReference type="EMBL" id="KAB1443143.1"/>
    </source>
</evidence>